<gene>
    <name evidence="6" type="primary">LOC110779064</name>
</gene>
<dbReference type="RefSeq" id="XP_021839283.1">
    <property type="nucleotide sequence ID" value="XM_021983591.2"/>
</dbReference>
<feature type="domain" description="K Homology" evidence="4">
    <location>
        <begin position="23"/>
        <end position="103"/>
    </location>
</feature>
<name>A0A9R0HYQ0_SPIOL</name>
<dbReference type="KEGG" id="soe:110779064"/>
<keyword evidence="2" id="KW-0694">RNA-binding</keyword>
<reference evidence="6" key="2">
    <citation type="submission" date="2025-08" db="UniProtKB">
        <authorList>
            <consortium name="RefSeq"/>
        </authorList>
    </citation>
    <scope>IDENTIFICATION</scope>
    <source>
        <tissue evidence="6">Leaf</tissue>
    </source>
</reference>
<dbReference type="Proteomes" id="UP000813463">
    <property type="component" value="Chromosome 3"/>
</dbReference>
<dbReference type="GO" id="GO:0003729">
    <property type="term" value="F:mRNA binding"/>
    <property type="evidence" value="ECO:0000318"/>
    <property type="project" value="GO_Central"/>
</dbReference>
<dbReference type="Gene3D" id="3.30.310.210">
    <property type="match status" value="1"/>
</dbReference>
<dbReference type="InterPro" id="IPR004088">
    <property type="entry name" value="KH_dom_type_1"/>
</dbReference>
<evidence type="ECO:0000256" key="1">
    <source>
        <dbReference type="ARBA" id="ARBA00022737"/>
    </source>
</evidence>
<keyword evidence="1" id="KW-0677">Repeat</keyword>
<organism evidence="5 6">
    <name type="scientific">Spinacia oleracea</name>
    <name type="common">Spinach</name>
    <dbReference type="NCBI Taxonomy" id="3562"/>
    <lineage>
        <taxon>Eukaryota</taxon>
        <taxon>Viridiplantae</taxon>
        <taxon>Streptophyta</taxon>
        <taxon>Embryophyta</taxon>
        <taxon>Tracheophyta</taxon>
        <taxon>Spermatophyta</taxon>
        <taxon>Magnoliopsida</taxon>
        <taxon>eudicotyledons</taxon>
        <taxon>Gunneridae</taxon>
        <taxon>Pentapetalae</taxon>
        <taxon>Caryophyllales</taxon>
        <taxon>Chenopodiaceae</taxon>
        <taxon>Chenopodioideae</taxon>
        <taxon>Anserineae</taxon>
        <taxon>Spinacia</taxon>
    </lineage>
</organism>
<accession>A0A9R0HYQ0</accession>
<dbReference type="OrthoDB" id="442947at2759"/>
<dbReference type="SMART" id="SM00322">
    <property type="entry name" value="KH"/>
    <property type="match status" value="4"/>
</dbReference>
<dbReference type="GO" id="GO:0005634">
    <property type="term" value="C:nucleus"/>
    <property type="evidence" value="ECO:0000318"/>
    <property type="project" value="GO_Central"/>
</dbReference>
<reference evidence="5" key="1">
    <citation type="journal article" date="2021" name="Nat. Commun.">
        <title>Genomic analyses provide insights into spinach domestication and the genetic basis of agronomic traits.</title>
        <authorList>
            <person name="Cai X."/>
            <person name="Sun X."/>
            <person name="Xu C."/>
            <person name="Sun H."/>
            <person name="Wang X."/>
            <person name="Ge C."/>
            <person name="Zhang Z."/>
            <person name="Wang Q."/>
            <person name="Fei Z."/>
            <person name="Jiao C."/>
            <person name="Wang Q."/>
        </authorList>
    </citation>
    <scope>NUCLEOTIDE SEQUENCE [LARGE SCALE GENOMIC DNA]</scope>
    <source>
        <strain evidence="5">cv. Varoflay</strain>
    </source>
</reference>
<dbReference type="SUPFAM" id="SSF54791">
    <property type="entry name" value="Eukaryotic type KH-domain (KH-domain type I)"/>
    <property type="match status" value="4"/>
</dbReference>
<feature type="domain" description="K Homology" evidence="4">
    <location>
        <begin position="236"/>
        <end position="309"/>
    </location>
</feature>
<evidence type="ECO:0000256" key="3">
    <source>
        <dbReference type="SAM" id="Coils"/>
    </source>
</evidence>
<proteinExistence type="predicted"/>
<dbReference type="AlphaFoldDB" id="A0A9R0HYQ0"/>
<dbReference type="InterPro" id="IPR004087">
    <property type="entry name" value="KH_dom"/>
</dbReference>
<evidence type="ECO:0000256" key="2">
    <source>
        <dbReference type="PROSITE-ProRule" id="PRU00117"/>
    </source>
</evidence>
<feature type="coiled-coil region" evidence="3">
    <location>
        <begin position="297"/>
        <end position="354"/>
    </location>
</feature>
<protein>
    <submittedName>
        <fullName evidence="6">KH domain-containing protein HEN4 isoform X1</fullName>
    </submittedName>
</protein>
<dbReference type="GeneID" id="110779064"/>
<dbReference type="PANTHER" id="PTHR10288">
    <property type="entry name" value="KH DOMAIN CONTAINING RNA BINDING PROTEIN"/>
    <property type="match status" value="1"/>
</dbReference>
<evidence type="ECO:0000313" key="5">
    <source>
        <dbReference type="Proteomes" id="UP000813463"/>
    </source>
</evidence>
<dbReference type="PROSITE" id="PS50084">
    <property type="entry name" value="KH_TYPE_1"/>
    <property type="match status" value="4"/>
</dbReference>
<dbReference type="InterPro" id="IPR036612">
    <property type="entry name" value="KH_dom_type_1_sf"/>
</dbReference>
<dbReference type="GO" id="GO:0005737">
    <property type="term" value="C:cytoplasm"/>
    <property type="evidence" value="ECO:0000318"/>
    <property type="project" value="GO_Central"/>
</dbReference>
<feature type="domain" description="K Homology" evidence="4">
    <location>
        <begin position="120"/>
        <end position="196"/>
    </location>
</feature>
<keyword evidence="3" id="KW-0175">Coiled coil</keyword>
<feature type="domain" description="K Homology" evidence="4">
    <location>
        <begin position="482"/>
        <end position="551"/>
    </location>
</feature>
<keyword evidence="5" id="KW-1185">Reference proteome</keyword>
<dbReference type="Gene3D" id="3.30.1370.10">
    <property type="entry name" value="K Homology domain, type 1"/>
    <property type="match status" value="3"/>
</dbReference>
<dbReference type="Pfam" id="PF00013">
    <property type="entry name" value="KH_1"/>
    <property type="match status" value="4"/>
</dbReference>
<evidence type="ECO:0000313" key="6">
    <source>
        <dbReference type="RefSeq" id="XP_021839283.1"/>
    </source>
</evidence>
<sequence>MSYNKYSKPIRYNKATNVAVSPGTIKFRLLCDIAAAGGLIGRSGSIIKELEYETSSKIRVDDAISTTSKERLVHVIGTISLNRKFWLSDEEEVAVSAAQEGLIRVFDRTVEVNPPVVVGGTVRCRLLVGPGTVGAVMGAKAERVNKISRETGVYIKIIGANELVMPCARPSDEMILITGGSLAVKKALYAVSRYIQQKTLQLIGEANAESAILFPSMKMETGDAAVIDRGNERVVAEVVFKLLCTWNEAGAVIGFKGRRVKALEEETGASILLSPPGDDYNQRVLSVSAFENRKSNHSTAQNALARVFNEMMSLEENENVTARLLIQPDQLGCLNILRDSIKETGATLQILEQNYAYAGASTDEKVIQINGDNSSVQIALFQVTWMLRECAFGAIPSMNSLPLLPHKLFNLLSNLNERAVLTEKMKNCRVTKESNGSPPSKVWHSEVCSGRCLSANTEPRRDLTTVNSGPEHDSDNRSVIVTNTKMEIAVRADMFSSVFGDDGRNLSRLRRISGAKVEVQDCYLGGDGKVIVSGTPDQTLSAQSLLQAFIMAAQ</sequence>
<evidence type="ECO:0000259" key="4">
    <source>
        <dbReference type="SMART" id="SM00322"/>
    </source>
</evidence>